<dbReference type="PANTHER" id="PTHR48081:SF33">
    <property type="entry name" value="KYNURENINE FORMAMIDASE"/>
    <property type="match status" value="1"/>
</dbReference>
<evidence type="ECO:0000313" key="4">
    <source>
        <dbReference type="EMBL" id="QVT79924.1"/>
    </source>
</evidence>
<keyword evidence="2" id="KW-0472">Membrane</keyword>
<dbReference type="Proteomes" id="UP000679307">
    <property type="component" value="Chromosome"/>
</dbReference>
<evidence type="ECO:0000256" key="2">
    <source>
        <dbReference type="SAM" id="Phobius"/>
    </source>
</evidence>
<organism evidence="4 5">
    <name type="scientific">Nocardioides aquaticus</name>
    <dbReference type="NCBI Taxonomy" id="160826"/>
    <lineage>
        <taxon>Bacteria</taxon>
        <taxon>Bacillati</taxon>
        <taxon>Actinomycetota</taxon>
        <taxon>Actinomycetes</taxon>
        <taxon>Propionibacteriales</taxon>
        <taxon>Nocardioidaceae</taxon>
        <taxon>Nocardioides</taxon>
    </lineage>
</organism>
<dbReference type="GO" id="GO:0106435">
    <property type="term" value="F:carboxylesterase activity"/>
    <property type="evidence" value="ECO:0007669"/>
    <property type="project" value="UniProtKB-EC"/>
</dbReference>
<dbReference type="EMBL" id="CP075371">
    <property type="protein sequence ID" value="QVT79924.1"/>
    <property type="molecule type" value="Genomic_DNA"/>
</dbReference>
<sequence length="365" mass="39281">MGLTIVTAVWAVFVALSWWSPIRAGRWGVAAFLLSVTVNEVPIVLLVVFVASLAAQVPTALTWNDWLPAALAGFVVVGLVWLQVRAASSWARLAAAMGMEPAKGGGWGVWAGGILLLFQRHRRGVRRHRNLAYGSEGRAHRLDVYRGSDQSQERPIVIHLHGGGFVQGGKSRESVVLLNQLAAHGWLCISANYLLRAAGVFPHSLVDAKHVIVWAKEHAAEYGADPTQIFLVGTSAGGHLALSAALTQNDPELQPNFEDRDTTVAGVVVLYGYLGPRTTDPSSSPAALVHPDAPPALMIHGSHDSMVASVGPRSVATALRDVSRAPVVWIELPHTQHNFDLFASVRARMVANATLTFLERVRTRG</sequence>
<feature type="domain" description="BD-FAE-like" evidence="3">
    <location>
        <begin position="142"/>
        <end position="272"/>
    </location>
</feature>
<dbReference type="SUPFAM" id="SSF53474">
    <property type="entry name" value="alpha/beta-Hydrolases"/>
    <property type="match status" value="1"/>
</dbReference>
<evidence type="ECO:0000313" key="5">
    <source>
        <dbReference type="Proteomes" id="UP000679307"/>
    </source>
</evidence>
<keyword evidence="5" id="KW-1185">Reference proteome</keyword>
<keyword evidence="2" id="KW-0812">Transmembrane</keyword>
<keyword evidence="2" id="KW-1133">Transmembrane helix</keyword>
<dbReference type="InterPro" id="IPR050300">
    <property type="entry name" value="GDXG_lipolytic_enzyme"/>
</dbReference>
<feature type="transmembrane region" description="Helical" evidence="2">
    <location>
        <begin position="27"/>
        <end position="54"/>
    </location>
</feature>
<dbReference type="Gene3D" id="3.40.50.1820">
    <property type="entry name" value="alpha/beta hydrolase"/>
    <property type="match status" value="1"/>
</dbReference>
<reference evidence="4 5" key="1">
    <citation type="submission" date="2021-05" db="EMBL/GenBank/DDBJ databases">
        <title>Complete genome of Nocardioides aquaticus KCTC 9944T isolated from meromictic and hypersaline Ekho Lake, Antarctica.</title>
        <authorList>
            <person name="Hwang K."/>
            <person name="Kim K.M."/>
            <person name="Choe H."/>
        </authorList>
    </citation>
    <scope>NUCLEOTIDE SEQUENCE [LARGE SCALE GENOMIC DNA]</scope>
    <source>
        <strain evidence="4 5">KCTC 9944</strain>
    </source>
</reference>
<dbReference type="PANTHER" id="PTHR48081">
    <property type="entry name" value="AB HYDROLASE SUPERFAMILY PROTEIN C4A8.06C"/>
    <property type="match status" value="1"/>
</dbReference>
<dbReference type="InterPro" id="IPR029058">
    <property type="entry name" value="AB_hydrolase_fold"/>
</dbReference>
<dbReference type="RefSeq" id="WP_214055565.1">
    <property type="nucleotide sequence ID" value="NZ_BAAAHS010000044.1"/>
</dbReference>
<evidence type="ECO:0000259" key="3">
    <source>
        <dbReference type="Pfam" id="PF20434"/>
    </source>
</evidence>
<feature type="transmembrane region" description="Helical" evidence="2">
    <location>
        <begin position="66"/>
        <end position="84"/>
    </location>
</feature>
<protein>
    <submittedName>
        <fullName evidence="4">Carboxylesterase NlhH</fullName>
        <ecNumber evidence="4">3.1.1.1</ecNumber>
    </submittedName>
</protein>
<proteinExistence type="predicted"/>
<dbReference type="InterPro" id="IPR049492">
    <property type="entry name" value="BD-FAE-like_dom"/>
</dbReference>
<dbReference type="EC" id="3.1.1.1" evidence="4"/>
<name>A0ABX8EI31_9ACTN</name>
<keyword evidence="1 4" id="KW-0378">Hydrolase</keyword>
<gene>
    <name evidence="4" type="primary">nlhH_6</name>
    <name evidence="4" type="ORF">ENKNEFLB_02314</name>
</gene>
<dbReference type="Pfam" id="PF20434">
    <property type="entry name" value="BD-FAE"/>
    <property type="match status" value="1"/>
</dbReference>
<accession>A0ABX8EI31</accession>
<evidence type="ECO:0000256" key="1">
    <source>
        <dbReference type="ARBA" id="ARBA00022801"/>
    </source>
</evidence>